<reference evidence="2 3" key="1">
    <citation type="submission" date="2020-12" db="EMBL/GenBank/DDBJ databases">
        <title>Halosimplex halophilum sp. nov. and Halosimplex salinum sp. nov., two new members of the genus Halosimplex.</title>
        <authorList>
            <person name="Cui H.L."/>
        </authorList>
    </citation>
    <scope>NUCLEOTIDE SEQUENCE [LARGE SCALE GENOMIC DNA]</scope>
    <source>
        <strain evidence="2 3">YGH94</strain>
    </source>
</reference>
<dbReference type="EMBL" id="CP065856">
    <property type="protein sequence ID" value="QPV64390.1"/>
    <property type="molecule type" value="Genomic_DNA"/>
</dbReference>
<name>A0A7T3G102_9EURY</name>
<evidence type="ECO:0000313" key="2">
    <source>
        <dbReference type="EMBL" id="QPV64390.1"/>
    </source>
</evidence>
<evidence type="ECO:0000313" key="3">
    <source>
        <dbReference type="Proteomes" id="UP000595001"/>
    </source>
</evidence>
<dbReference type="OrthoDB" id="306371at2157"/>
<dbReference type="GeneID" id="60588265"/>
<dbReference type="AlphaFoldDB" id="A0A7T3G102"/>
<dbReference type="Proteomes" id="UP000595001">
    <property type="component" value="Chromosome"/>
</dbReference>
<accession>A0A7T3G102</accession>
<dbReference type="RefSeq" id="WP_198063162.1">
    <property type="nucleotide sequence ID" value="NZ_CP065856.1"/>
</dbReference>
<sequence length="493" mass="51295">MDVSRGSALALLGVGLFVVTMVVGAATAPSGSAGGVDAPATPSPDDTDAPSDPGATPAPSEPQTLVGNQGGWVTHGSVVAFDGRSVAWRNTQADGYFEVSRLEDGRVLAAFANESADDCGELSAPCARTGYRVVEPGSGEIVSEYSFPVGSITNSEVHAADATGDGGIVYVDMDAERVVLVENDTEVWEWHASDFYEAPPDPASRDWLHINDVDTIGDGRFLVSVRNANQLVVVERGEGVVEVVNEDDGTSDANCLKSGRLYDADGDGDVRCGDPSVIKEQHNPQWLGDGAVLVADSENDRVVELHRTENGSWEPVWAVDRAGGIALTWPRDADRLPDGDTLIADSRNRRVIEVNPQGEMVWNVSVGAAAKHGPGIVYEADRLPYGEYAGSYDGGSTGADGNGTVAGGASATPTKTPLPRMTAANGSGALTAPDDGIPLLSEGVAGLQGTFAWVPIWFGELHLAATALGLLFVLVGGVDHLLAARGVSLPGRE</sequence>
<protein>
    <recommendedName>
        <fullName evidence="4">Arylsulfotransferase (ASST)</fullName>
    </recommendedName>
</protein>
<feature type="region of interest" description="Disordered" evidence="1">
    <location>
        <begin position="29"/>
        <end position="70"/>
    </location>
</feature>
<dbReference type="Pfam" id="PF14269">
    <property type="entry name" value="Arylsulfotran_2"/>
    <property type="match status" value="1"/>
</dbReference>
<dbReference type="SUPFAM" id="SSF101898">
    <property type="entry name" value="NHL repeat"/>
    <property type="match status" value="1"/>
</dbReference>
<evidence type="ECO:0000256" key="1">
    <source>
        <dbReference type="SAM" id="MobiDB-lite"/>
    </source>
</evidence>
<dbReference type="InterPro" id="IPR011042">
    <property type="entry name" value="6-blade_b-propeller_TolB-like"/>
</dbReference>
<proteinExistence type="predicted"/>
<evidence type="ECO:0008006" key="4">
    <source>
        <dbReference type="Google" id="ProtNLM"/>
    </source>
</evidence>
<dbReference type="InterPro" id="IPR039535">
    <property type="entry name" value="ASST-like"/>
</dbReference>
<keyword evidence="3" id="KW-1185">Reference proteome</keyword>
<dbReference type="Gene3D" id="2.120.10.30">
    <property type="entry name" value="TolB, C-terminal domain"/>
    <property type="match status" value="1"/>
</dbReference>
<dbReference type="KEGG" id="hlt:I7X12_07190"/>
<feature type="compositionally biased region" description="Low complexity" evidence="1">
    <location>
        <begin position="29"/>
        <end position="58"/>
    </location>
</feature>
<organism evidence="2 3">
    <name type="scientific">Halosimplex litoreum</name>
    <dbReference type="NCBI Taxonomy" id="1198301"/>
    <lineage>
        <taxon>Archaea</taxon>
        <taxon>Methanobacteriati</taxon>
        <taxon>Methanobacteriota</taxon>
        <taxon>Stenosarchaea group</taxon>
        <taxon>Halobacteria</taxon>
        <taxon>Halobacteriales</taxon>
        <taxon>Haloarculaceae</taxon>
        <taxon>Halosimplex</taxon>
    </lineage>
</organism>
<gene>
    <name evidence="2" type="ORF">I7X12_07190</name>
</gene>